<accession>A0A0F4YYE4</accession>
<dbReference type="Proteomes" id="UP000053958">
    <property type="component" value="Unassembled WGS sequence"/>
</dbReference>
<dbReference type="InterPro" id="IPR051645">
    <property type="entry name" value="PER33/POM33_regulator"/>
</dbReference>
<dbReference type="GO" id="GO:0016020">
    <property type="term" value="C:membrane"/>
    <property type="evidence" value="ECO:0007669"/>
    <property type="project" value="UniProtKB-SubCell"/>
</dbReference>
<dbReference type="OrthoDB" id="5581259at2759"/>
<evidence type="ECO:0000313" key="7">
    <source>
        <dbReference type="EMBL" id="KKA22633.1"/>
    </source>
</evidence>
<comment type="similarity">
    <text evidence="2">Belongs to the PER33/POM33 family.</text>
</comment>
<dbReference type="GO" id="GO:0061024">
    <property type="term" value="P:membrane organization"/>
    <property type="evidence" value="ECO:0007669"/>
    <property type="project" value="TreeGrafter"/>
</dbReference>
<keyword evidence="4 6" id="KW-1133">Transmembrane helix</keyword>
<dbReference type="GO" id="GO:0005783">
    <property type="term" value="C:endoplasmic reticulum"/>
    <property type="evidence" value="ECO:0007669"/>
    <property type="project" value="TreeGrafter"/>
</dbReference>
<evidence type="ECO:0000256" key="2">
    <source>
        <dbReference type="ARBA" id="ARBA00007322"/>
    </source>
</evidence>
<proteinExistence type="inferred from homology"/>
<evidence type="ECO:0000313" key="8">
    <source>
        <dbReference type="Proteomes" id="UP000053958"/>
    </source>
</evidence>
<evidence type="ECO:0000256" key="4">
    <source>
        <dbReference type="ARBA" id="ARBA00022989"/>
    </source>
</evidence>
<feature type="transmembrane region" description="Helical" evidence="6">
    <location>
        <begin position="20"/>
        <end position="37"/>
    </location>
</feature>
<dbReference type="AlphaFoldDB" id="A0A0F4YYE4"/>
<feature type="transmembrane region" description="Helical" evidence="6">
    <location>
        <begin position="144"/>
        <end position="163"/>
    </location>
</feature>
<dbReference type="RefSeq" id="XP_013329245.1">
    <property type="nucleotide sequence ID" value="XM_013473791.1"/>
</dbReference>
<dbReference type="PANTHER" id="PTHR12703">
    <property type="entry name" value="TRANSMEMBRANE PROTEIN 33"/>
    <property type="match status" value="1"/>
</dbReference>
<protein>
    <recommendedName>
        <fullName evidence="9">Endoplasmic reticulum protein</fullName>
    </recommendedName>
</protein>
<reference evidence="7 8" key="1">
    <citation type="submission" date="2015-04" db="EMBL/GenBank/DDBJ databases">
        <authorList>
            <person name="Heijne W.H."/>
            <person name="Fedorova N.D."/>
            <person name="Nierman W.C."/>
            <person name="Vollebregt A.W."/>
            <person name="Zhao Z."/>
            <person name="Wu L."/>
            <person name="Kumar M."/>
            <person name="Stam H."/>
            <person name="van den Berg M.A."/>
            <person name="Pel H.J."/>
        </authorList>
    </citation>
    <scope>NUCLEOTIDE SEQUENCE [LARGE SCALE GENOMIC DNA]</scope>
    <source>
        <strain evidence="7 8">CBS 393.64</strain>
    </source>
</reference>
<dbReference type="PANTHER" id="PTHR12703:SF4">
    <property type="entry name" value="TRANSMEMBRANE PROTEIN 33"/>
    <property type="match status" value="1"/>
</dbReference>
<organism evidence="7 8">
    <name type="scientific">Rasamsonia emersonii (strain ATCC 16479 / CBS 393.64 / IMI 116815)</name>
    <dbReference type="NCBI Taxonomy" id="1408163"/>
    <lineage>
        <taxon>Eukaryota</taxon>
        <taxon>Fungi</taxon>
        <taxon>Dikarya</taxon>
        <taxon>Ascomycota</taxon>
        <taxon>Pezizomycotina</taxon>
        <taxon>Eurotiomycetes</taxon>
        <taxon>Eurotiomycetidae</taxon>
        <taxon>Eurotiales</taxon>
        <taxon>Trichocomaceae</taxon>
        <taxon>Rasamsonia</taxon>
    </lineage>
</organism>
<comment type="caution">
    <text evidence="7">The sequence shown here is derived from an EMBL/GenBank/DDBJ whole genome shotgun (WGS) entry which is preliminary data.</text>
</comment>
<comment type="subcellular location">
    <subcellularLocation>
        <location evidence="1">Membrane</location>
        <topology evidence="1">Multi-pass membrane protein</topology>
    </subcellularLocation>
</comment>
<feature type="transmembrane region" description="Helical" evidence="6">
    <location>
        <begin position="49"/>
        <end position="73"/>
    </location>
</feature>
<dbReference type="STRING" id="1408163.A0A0F4YYE4"/>
<feature type="transmembrane region" description="Helical" evidence="6">
    <location>
        <begin position="222"/>
        <end position="245"/>
    </location>
</feature>
<name>A0A0F4YYE4_RASE3</name>
<dbReference type="InterPro" id="IPR005344">
    <property type="entry name" value="TMEM33/Pom33"/>
</dbReference>
<keyword evidence="8" id="KW-1185">Reference proteome</keyword>
<evidence type="ECO:0000256" key="1">
    <source>
        <dbReference type="ARBA" id="ARBA00004141"/>
    </source>
</evidence>
<evidence type="ECO:0000256" key="6">
    <source>
        <dbReference type="SAM" id="Phobius"/>
    </source>
</evidence>
<dbReference type="GO" id="GO:0071786">
    <property type="term" value="P:endoplasmic reticulum tubular network organization"/>
    <property type="evidence" value="ECO:0007669"/>
    <property type="project" value="TreeGrafter"/>
</dbReference>
<dbReference type="Pfam" id="PF03661">
    <property type="entry name" value="TMEM33_Pom33"/>
    <property type="match status" value="1"/>
</dbReference>
<dbReference type="EMBL" id="LASV01000133">
    <property type="protein sequence ID" value="KKA22633.1"/>
    <property type="molecule type" value="Genomic_DNA"/>
</dbReference>
<evidence type="ECO:0000256" key="3">
    <source>
        <dbReference type="ARBA" id="ARBA00022692"/>
    </source>
</evidence>
<gene>
    <name evidence="7" type="ORF">T310_3315</name>
</gene>
<keyword evidence="3 6" id="KW-0812">Transmembrane</keyword>
<evidence type="ECO:0000256" key="5">
    <source>
        <dbReference type="ARBA" id="ARBA00023136"/>
    </source>
</evidence>
<dbReference type="GeneID" id="25315665"/>
<sequence>MAPPPPASLPLGERLKALAQTLQYVPTIILIIFAFVVPETDQYDTRFGWFVGHLTLLLSVLRYSLSYLTFNYYSNSTKISYRLAFIAAAVTYGIVVYKQYIARGKLTGGIPNIVFKLLGDENVQYLAHERSTGMALVWLYSRQIPLALLPFSVYSVFHVATYTRTYLLPTLQPPKQDAAGPASPTSPRAAAKQSPLADTIGKFVKQYYDSSMYLVASLELGLLLRLVLSALTFSRGSWVLLLIYLSFFRARYSQSTFVQSAVAHTTARIDTSISHQSTPPQVRQGWETFKGIVRQAYEATEVKRYVGGYGSPAGKKPQ</sequence>
<keyword evidence="5 6" id="KW-0472">Membrane</keyword>
<feature type="transmembrane region" description="Helical" evidence="6">
    <location>
        <begin position="79"/>
        <end position="97"/>
    </location>
</feature>
<evidence type="ECO:0008006" key="9">
    <source>
        <dbReference type="Google" id="ProtNLM"/>
    </source>
</evidence>